<evidence type="ECO:0000313" key="2">
    <source>
        <dbReference type="Proteomes" id="UP000523079"/>
    </source>
</evidence>
<proteinExistence type="predicted"/>
<comment type="caution">
    <text evidence="1">The sequence shown here is derived from an EMBL/GenBank/DDBJ whole genome shotgun (WGS) entry which is preliminary data.</text>
</comment>
<reference evidence="1 2" key="1">
    <citation type="submission" date="2020-07" db="EMBL/GenBank/DDBJ databases">
        <title>Sequencing the genomes of 1000 actinobacteria strains.</title>
        <authorList>
            <person name="Klenk H.-P."/>
        </authorList>
    </citation>
    <scope>NUCLEOTIDE SEQUENCE [LARGE SCALE GENOMIC DNA]</scope>
    <source>
        <strain evidence="1 2">DSM 100723</strain>
    </source>
</reference>
<protein>
    <submittedName>
        <fullName evidence="1">Uncharacterized protein</fullName>
    </submittedName>
</protein>
<accession>A0A7W3P758</accession>
<evidence type="ECO:0000313" key="1">
    <source>
        <dbReference type="EMBL" id="MBA8795627.1"/>
    </source>
</evidence>
<keyword evidence="2" id="KW-1185">Reference proteome</keyword>
<gene>
    <name evidence="1" type="ORF">FHX74_003263</name>
</gene>
<dbReference type="AlphaFoldDB" id="A0A7W3P758"/>
<organism evidence="1 2">
    <name type="scientific">Microlunatus kandeliicorticis</name>
    <dbReference type="NCBI Taxonomy" id="1759536"/>
    <lineage>
        <taxon>Bacteria</taxon>
        <taxon>Bacillati</taxon>
        <taxon>Actinomycetota</taxon>
        <taxon>Actinomycetes</taxon>
        <taxon>Propionibacteriales</taxon>
        <taxon>Propionibacteriaceae</taxon>
        <taxon>Microlunatus</taxon>
    </lineage>
</organism>
<name>A0A7W3P758_9ACTN</name>
<dbReference type="EMBL" id="JACGWT010000005">
    <property type="protein sequence ID" value="MBA8795627.1"/>
    <property type="molecule type" value="Genomic_DNA"/>
</dbReference>
<sequence length="29" mass="3252">MSGATGEREILLPGRLFHALRLWLARSLS</sequence>
<dbReference type="Proteomes" id="UP000523079">
    <property type="component" value="Unassembled WGS sequence"/>
</dbReference>